<keyword evidence="3" id="KW-1185">Reference proteome</keyword>
<feature type="region of interest" description="Disordered" evidence="1">
    <location>
        <begin position="1"/>
        <end position="123"/>
    </location>
</feature>
<accession>A0A1Y1Z3S5</accession>
<evidence type="ECO:0000256" key="1">
    <source>
        <dbReference type="SAM" id="MobiDB-lite"/>
    </source>
</evidence>
<name>A0A1Y1Z3S5_9PLEO</name>
<evidence type="ECO:0000313" key="3">
    <source>
        <dbReference type="Proteomes" id="UP000193144"/>
    </source>
</evidence>
<proteinExistence type="predicted"/>
<organism evidence="2 3">
    <name type="scientific">Clohesyomyces aquaticus</name>
    <dbReference type="NCBI Taxonomy" id="1231657"/>
    <lineage>
        <taxon>Eukaryota</taxon>
        <taxon>Fungi</taxon>
        <taxon>Dikarya</taxon>
        <taxon>Ascomycota</taxon>
        <taxon>Pezizomycotina</taxon>
        <taxon>Dothideomycetes</taxon>
        <taxon>Pleosporomycetidae</taxon>
        <taxon>Pleosporales</taxon>
        <taxon>Lindgomycetaceae</taxon>
        <taxon>Clohesyomyces</taxon>
    </lineage>
</organism>
<protein>
    <submittedName>
        <fullName evidence="2">Uncharacterized protein</fullName>
    </submittedName>
</protein>
<comment type="caution">
    <text evidence="2">The sequence shown here is derived from an EMBL/GenBank/DDBJ whole genome shotgun (WGS) entry which is preliminary data.</text>
</comment>
<dbReference type="AlphaFoldDB" id="A0A1Y1Z3S5"/>
<feature type="compositionally biased region" description="Acidic residues" evidence="1">
    <location>
        <begin position="62"/>
        <end position="72"/>
    </location>
</feature>
<sequence>MASNRVSKKTNKAPRNMPAGPPRRSARQVTIAEKAADPMNKSPAESDHVAPVLQPTPYVDCSGDDIDYDEDTATPGPGPHSSRPLPALAPPKKLPSKKAPGKKVEASRITKSTPKKSPAKAQIPALNSKKTVPKRKRYSEKVFWNIQEEAALARAYIKHIPYARIVRDILPERTSGSCKTKVRDMKGELIILMWRKGIAAGTWQYDPGMHAFQRGLPHQNVTKDSFKEVWDRVFNSPYYVT</sequence>
<dbReference type="Proteomes" id="UP000193144">
    <property type="component" value="Unassembled WGS sequence"/>
</dbReference>
<dbReference type="EMBL" id="MCFA01000132">
    <property type="protein sequence ID" value="ORY04764.1"/>
    <property type="molecule type" value="Genomic_DNA"/>
</dbReference>
<gene>
    <name evidence="2" type="ORF">BCR34DRAFT_604732</name>
</gene>
<reference evidence="2 3" key="1">
    <citation type="submission" date="2016-07" db="EMBL/GenBank/DDBJ databases">
        <title>Pervasive Adenine N6-methylation of Active Genes in Fungi.</title>
        <authorList>
            <consortium name="DOE Joint Genome Institute"/>
            <person name="Mondo S.J."/>
            <person name="Dannebaum R.O."/>
            <person name="Kuo R.C."/>
            <person name="Labutti K."/>
            <person name="Haridas S."/>
            <person name="Kuo A."/>
            <person name="Salamov A."/>
            <person name="Ahrendt S.R."/>
            <person name="Lipzen A."/>
            <person name="Sullivan W."/>
            <person name="Andreopoulos W.B."/>
            <person name="Clum A."/>
            <person name="Lindquist E."/>
            <person name="Daum C."/>
            <person name="Ramamoorthy G.K."/>
            <person name="Gryganskyi A."/>
            <person name="Culley D."/>
            <person name="Magnuson J.K."/>
            <person name="James T.Y."/>
            <person name="O'Malley M.A."/>
            <person name="Stajich J.E."/>
            <person name="Spatafora J.W."/>
            <person name="Visel A."/>
            <person name="Grigoriev I.V."/>
        </authorList>
    </citation>
    <scope>NUCLEOTIDE SEQUENCE [LARGE SCALE GENOMIC DNA]</scope>
    <source>
        <strain evidence="2 3">CBS 115471</strain>
    </source>
</reference>
<evidence type="ECO:0000313" key="2">
    <source>
        <dbReference type="EMBL" id="ORY04764.1"/>
    </source>
</evidence>
<feature type="compositionally biased region" description="Basic residues" evidence="1">
    <location>
        <begin position="1"/>
        <end position="12"/>
    </location>
</feature>